<comment type="caution">
    <text evidence="2">The sequence shown here is derived from an EMBL/GenBank/DDBJ whole genome shotgun (WGS) entry which is preliminary data.</text>
</comment>
<evidence type="ECO:0000313" key="2">
    <source>
        <dbReference type="EMBL" id="NCI51462.1"/>
    </source>
</evidence>
<evidence type="ECO:0000313" key="3">
    <source>
        <dbReference type="Proteomes" id="UP000753802"/>
    </source>
</evidence>
<dbReference type="InterPro" id="IPR036249">
    <property type="entry name" value="Thioredoxin-like_sf"/>
</dbReference>
<protein>
    <recommendedName>
        <fullName evidence="4">Thioredoxin domain-containing protein</fullName>
    </recommendedName>
</protein>
<feature type="chain" id="PRO_5047032610" description="Thioredoxin domain-containing protein" evidence="1">
    <location>
        <begin position="20"/>
        <end position="185"/>
    </location>
</feature>
<dbReference type="EMBL" id="JAACJS010000015">
    <property type="protein sequence ID" value="NCI51462.1"/>
    <property type="molecule type" value="Genomic_DNA"/>
</dbReference>
<name>A0ABX0A0I9_9BACT</name>
<gene>
    <name evidence="2" type="ORF">GWC95_16150</name>
</gene>
<evidence type="ECO:0000256" key="1">
    <source>
        <dbReference type="SAM" id="SignalP"/>
    </source>
</evidence>
<dbReference type="SUPFAM" id="SSF52833">
    <property type="entry name" value="Thioredoxin-like"/>
    <property type="match status" value="1"/>
</dbReference>
<proteinExistence type="predicted"/>
<accession>A0ABX0A0I9</accession>
<feature type="signal peptide" evidence="1">
    <location>
        <begin position="1"/>
        <end position="19"/>
    </location>
</feature>
<sequence length="185" mass="21297">MKQLLSFFILVLMMGTVSAQNNQAKKDATAANPQVEQPAYKKDPKMPAFNILLTDSTWFTRDQVPVSKYDHTFIIYFSPDCGHCQHEATEIVKNMDSLKNAFFVFVAYKPLEDIKGFASYYKLDQFANVRVGRDPQYFIPSFFRVTRTPFVVLYNKQGLLEKVFDPEVTEVPEARDLIRLVYGGK</sequence>
<keyword evidence="3" id="KW-1185">Reference proteome</keyword>
<dbReference type="Gene3D" id="3.40.30.10">
    <property type="entry name" value="Glutaredoxin"/>
    <property type="match status" value="1"/>
</dbReference>
<dbReference type="RefSeq" id="WP_161819745.1">
    <property type="nucleotide sequence ID" value="NZ_JAACJS010000015.1"/>
</dbReference>
<organism evidence="2 3">
    <name type="scientific">Sediminibacterium roseum</name>
    <dbReference type="NCBI Taxonomy" id="1978412"/>
    <lineage>
        <taxon>Bacteria</taxon>
        <taxon>Pseudomonadati</taxon>
        <taxon>Bacteroidota</taxon>
        <taxon>Chitinophagia</taxon>
        <taxon>Chitinophagales</taxon>
        <taxon>Chitinophagaceae</taxon>
        <taxon>Sediminibacterium</taxon>
    </lineage>
</organism>
<keyword evidence="1" id="KW-0732">Signal</keyword>
<reference evidence="2 3" key="1">
    <citation type="submission" date="2020-01" db="EMBL/GenBank/DDBJ databases">
        <title>Genome analysis.</title>
        <authorList>
            <person name="Wu S."/>
            <person name="Wang G."/>
        </authorList>
    </citation>
    <scope>NUCLEOTIDE SEQUENCE [LARGE SCALE GENOMIC DNA]</scope>
    <source>
        <strain evidence="2 3">SYL130</strain>
    </source>
</reference>
<dbReference type="Proteomes" id="UP000753802">
    <property type="component" value="Unassembled WGS sequence"/>
</dbReference>
<evidence type="ECO:0008006" key="4">
    <source>
        <dbReference type="Google" id="ProtNLM"/>
    </source>
</evidence>